<feature type="compositionally biased region" description="Polar residues" evidence="3">
    <location>
        <begin position="740"/>
        <end position="759"/>
    </location>
</feature>
<feature type="region of interest" description="Disordered" evidence="3">
    <location>
        <begin position="1134"/>
        <end position="1229"/>
    </location>
</feature>
<evidence type="ECO:0000256" key="1">
    <source>
        <dbReference type="ARBA" id="ARBA00022741"/>
    </source>
</evidence>
<feature type="compositionally biased region" description="Polar residues" evidence="3">
    <location>
        <begin position="504"/>
        <end position="516"/>
    </location>
</feature>
<protein>
    <submittedName>
        <fullName evidence="5">Single-stranded nucleic acid binding R3H domain-containing protein</fullName>
    </submittedName>
</protein>
<keyword evidence="6" id="KW-1185">Reference proteome</keyword>
<dbReference type="SUPFAM" id="SSF52540">
    <property type="entry name" value="P-loop containing nucleoside triphosphate hydrolases"/>
    <property type="match status" value="1"/>
</dbReference>
<reference evidence="5 6" key="1">
    <citation type="journal article" date="2017" name="PLoS Biol.">
        <title>The sea cucumber genome provides insights into morphological evolution and visceral regeneration.</title>
        <authorList>
            <person name="Zhang X."/>
            <person name="Sun L."/>
            <person name="Yuan J."/>
            <person name="Sun Y."/>
            <person name="Gao Y."/>
            <person name="Zhang L."/>
            <person name="Li S."/>
            <person name="Dai H."/>
            <person name="Hamel J.F."/>
            <person name="Liu C."/>
            <person name="Yu Y."/>
            <person name="Liu S."/>
            <person name="Lin W."/>
            <person name="Guo K."/>
            <person name="Jin S."/>
            <person name="Xu P."/>
            <person name="Storey K.B."/>
            <person name="Huan P."/>
            <person name="Zhang T."/>
            <person name="Zhou Y."/>
            <person name="Zhang J."/>
            <person name="Lin C."/>
            <person name="Li X."/>
            <person name="Xing L."/>
            <person name="Huo D."/>
            <person name="Sun M."/>
            <person name="Wang L."/>
            <person name="Mercier A."/>
            <person name="Li F."/>
            <person name="Yang H."/>
            <person name="Xiang J."/>
        </authorList>
    </citation>
    <scope>NUCLEOTIDE SEQUENCE [LARGE SCALE GENOMIC DNA]</scope>
    <source>
        <strain evidence="5">Shaxun</strain>
        <tissue evidence="5">Muscle</tissue>
    </source>
</reference>
<dbReference type="Gene3D" id="3.40.50.300">
    <property type="entry name" value="P-loop containing nucleotide triphosphate hydrolases"/>
    <property type="match status" value="1"/>
</dbReference>
<feature type="compositionally biased region" description="Low complexity" evidence="3">
    <location>
        <begin position="1199"/>
        <end position="1210"/>
    </location>
</feature>
<dbReference type="EMBL" id="MRZV01000005">
    <property type="protein sequence ID" value="PIK62819.1"/>
    <property type="molecule type" value="Genomic_DNA"/>
</dbReference>
<evidence type="ECO:0000313" key="6">
    <source>
        <dbReference type="Proteomes" id="UP000230750"/>
    </source>
</evidence>
<feature type="compositionally biased region" description="Basic residues" evidence="3">
    <location>
        <begin position="1217"/>
        <end position="1226"/>
    </location>
</feature>
<keyword evidence="2" id="KW-0067">ATP-binding</keyword>
<keyword evidence="1" id="KW-0547">Nucleotide-binding</keyword>
<gene>
    <name evidence="5" type="ORF">BSL78_00270</name>
</gene>
<dbReference type="InterPro" id="IPR045735">
    <property type="entry name" value="Spore_III_AA_AAA+_ATPase"/>
</dbReference>
<feature type="region of interest" description="Disordered" evidence="3">
    <location>
        <begin position="1400"/>
        <end position="1429"/>
    </location>
</feature>
<dbReference type="Proteomes" id="UP000230750">
    <property type="component" value="Unassembled WGS sequence"/>
</dbReference>
<dbReference type="Pfam" id="PF19568">
    <property type="entry name" value="Spore_III_AA"/>
    <property type="match status" value="1"/>
</dbReference>
<dbReference type="CDD" id="cd00009">
    <property type="entry name" value="AAA"/>
    <property type="match status" value="1"/>
</dbReference>
<evidence type="ECO:0000313" key="5">
    <source>
        <dbReference type="EMBL" id="PIK62819.1"/>
    </source>
</evidence>
<evidence type="ECO:0000256" key="2">
    <source>
        <dbReference type="ARBA" id="ARBA00022840"/>
    </source>
</evidence>
<feature type="compositionally biased region" description="Polar residues" evidence="3">
    <location>
        <begin position="1145"/>
        <end position="1157"/>
    </location>
</feature>
<dbReference type="OrthoDB" id="26838at2759"/>
<dbReference type="GO" id="GO:0005524">
    <property type="term" value="F:ATP binding"/>
    <property type="evidence" value="ECO:0007669"/>
    <property type="project" value="UniProtKB-KW"/>
</dbReference>
<dbReference type="PANTHER" id="PTHR20953">
    <property type="entry name" value="KINASE-RELATED"/>
    <property type="match status" value="1"/>
</dbReference>
<sequence length="1922" mass="213932">MASGNYPQEAASHTEQTEVVRKILTEKGQPLSWETFGKLYEERDPSVNYQSVQDFLCGTSVHGILCSTDFIALDTPRNVALLKLELAVVVNEKLNEGKLSTASYYFQVATSEEEKDELGHNEVSLAKSMLIYEDTFFLTSLTKQKINYMKIVLKPGIADRHKSFFRFENDTKVSALHKLKYFLFLCHGSTNVRSAFEYSRCFLTKAEKVHFSRNTTDDFVKALKLQCLTIYVDESAATLSLISKVQNQENPNAKPVIKVRSRTFYGAFPVEISELESRKPDSHGIDFREMFCQSPPNGFLHSPDFVSIYNNVKCSALAKLHFILAVNNKLGNGQLGKISYHFNVLGSEQERDMFGRNPSELSQSLHNHSNIFCVSSEGGNLRSVKCGPLAIPFNTFFQFEGKSKESFCHKLKYFLNLCSGTCTVFAAYEFSRNLLRRDEKQLFMSNQESFIQFVSSLREFFKVTADKIQLLQSHLWRTQLKEASIFPGDMKIQSHGTAGKKDQGSPTSVTKKLQKQPTKALTEDFVKDILKSQGYPMSWTEFKKKFLSLDENPDNTVEEFMKQYSNKVAKSLCMSKDFVALNTPFHRNRLKLQLILENRSRSNKPSKISLMELKEQFEEIASDHEIVETRYNCPSLQEFLLKFPKVFVVKSNFVTQGASALKFLSFFGKEKEGAKPSVMNKLNYFVNICGDYCDISYACKFLQTHLSLKEELELVSSDDKVFDLIKASQGGKMDADVGGQSDTKSNNEVQIDSPTTAISDVNRGVSEGAKANSNGPPPPNESPTMQSKGSDQTVPMPLALPEKDPVNRGVSEGAKANSNGPPPPKESPTMQSKGSDQTVPMPLSLPEKDPTSSMDSDVGSQSDAKSNNEVQIEILEERNSTIVRTLRVMEPILQQRDHPMLWRDLEESGFTFKENRSWIAIFRDLSTLETLHLICTQEFISQNTPKDRAFLKLCLLVRINVKYNGNCPVNTLHEQVCGIGSSAEKKVFNDDFETYLKSFPSVFVMNVDTSSLERVVHPGKDMPCFENLFQLCADHQEDFCLQCQLTFFIYLSGGNSHFNNAFGFTKLIVESAQRGSPKNDQEIETSEFEKLLENCSRVHLGENLDITLSSPSVNSHTGSKGTLTAAIGVSQGAKANIKGPLPTKESPTAQSKGSDQTVHIPLSLPEKGPTSSILPVQGALPSISDSERDVPPTSEEGALSSSSSLKSISSDPTKTKTASKRSKKKKADAAVSMATETKVDVKVEVIGNENRLTMLIAQMLEEVNPIISVMHCQEILIVLNWSGTGFLLPIPPIGGQVNKEYDARWTKLCDFLKNRKVVMVTFDCESVGKVLLERLDLKLGTVFDIKCGVQLLSFESPSNSPTYRNVTEICQSELHSRGALKELESLTKKKLDVMYTEAENESSLAADDSSTSTTTPTPSSYKSSTSLKASHSTGEMKMFPELPGQNTSLQASLSQNSMIVNGGTVQMIPPGQSTSTLSPFSQNSMMLNENQVQWIPPQNDWFSEENDYIPVGSSVLEGSFDQKVYCLRKTEDGDVSPVPQEEANSYDSNLSGLTEELVKHIAEKNSESIIQLLTLLGDDIFTTLGEQLQGQSKIHMDQLSEIVLDVGRCAEARLHKNIKGEKPVVLVASSKVITKKALQEIEENDVLTGFDDNRCGVEGCLHSVRGVRNRMKKLIGLTVRVALPLLGCADMMYDIAFSGRSILILGCPGVGKTTLLRELARCLSDTEKKKVVVIDTYNEIAGDSDTPHFSIGSARRLQVYNPEEQHQVISESAKNHSPEVVIIDQIELKSDVTAATRLPRYGIQVIAGINCDSVMNLIEDQNLSQIFQIRGSNMLDDMQSLDSAGALAQSKVKSAFQALVEMKESDCWHIHDLNHTWTNISAGQAYSVQERTRIGLNHRQPGWEQQIILRETLISPQETFEF</sequence>
<feature type="region of interest" description="Disordered" evidence="3">
    <location>
        <begin position="731"/>
        <end position="871"/>
    </location>
</feature>
<feature type="compositionally biased region" description="Polar residues" evidence="3">
    <location>
        <begin position="851"/>
        <end position="870"/>
    </location>
</feature>
<dbReference type="InterPro" id="IPR027417">
    <property type="entry name" value="P-loop_NTPase"/>
</dbReference>
<feature type="region of interest" description="Disordered" evidence="3">
    <location>
        <begin position="494"/>
        <end position="516"/>
    </location>
</feature>
<feature type="domain" description="AAA+ ATPase" evidence="4">
    <location>
        <begin position="1698"/>
        <end position="1833"/>
    </location>
</feature>
<dbReference type="STRING" id="307972.A0A2G8LRE3"/>
<feature type="compositionally biased region" description="Low complexity" evidence="3">
    <location>
        <begin position="1402"/>
        <end position="1429"/>
    </location>
</feature>
<proteinExistence type="predicted"/>
<name>A0A2G8LRE3_STIJA</name>
<evidence type="ECO:0000259" key="4">
    <source>
        <dbReference type="SMART" id="SM00382"/>
    </source>
</evidence>
<organism evidence="5 6">
    <name type="scientific">Stichopus japonicus</name>
    <name type="common">Sea cucumber</name>
    <dbReference type="NCBI Taxonomy" id="307972"/>
    <lineage>
        <taxon>Eukaryota</taxon>
        <taxon>Metazoa</taxon>
        <taxon>Echinodermata</taxon>
        <taxon>Eleutherozoa</taxon>
        <taxon>Echinozoa</taxon>
        <taxon>Holothuroidea</taxon>
        <taxon>Aspidochirotacea</taxon>
        <taxon>Aspidochirotida</taxon>
        <taxon>Stichopodidae</taxon>
        <taxon>Apostichopus</taxon>
    </lineage>
</organism>
<feature type="compositionally biased region" description="Polar residues" evidence="3">
    <location>
        <begin position="828"/>
        <end position="838"/>
    </location>
</feature>
<feature type="compositionally biased region" description="Polar residues" evidence="3">
    <location>
        <begin position="784"/>
        <end position="793"/>
    </location>
</feature>
<dbReference type="SMART" id="SM00382">
    <property type="entry name" value="AAA"/>
    <property type="match status" value="1"/>
</dbReference>
<dbReference type="PANTHER" id="PTHR20953:SF3">
    <property type="entry name" value="P-LOOP CONTAINING NUCLEOSIDE TRIPHOSPHATE HYDROLASES SUPERFAMILY PROTEIN"/>
    <property type="match status" value="1"/>
</dbReference>
<comment type="caution">
    <text evidence="5">The sequence shown here is derived from an EMBL/GenBank/DDBJ whole genome shotgun (WGS) entry which is preliminary data.</text>
</comment>
<accession>A0A2G8LRE3</accession>
<dbReference type="InterPro" id="IPR003593">
    <property type="entry name" value="AAA+_ATPase"/>
</dbReference>
<evidence type="ECO:0000256" key="3">
    <source>
        <dbReference type="SAM" id="MobiDB-lite"/>
    </source>
</evidence>